<reference evidence="1 2" key="2">
    <citation type="journal article" date="2006" name="J. Microbiol. Methods">
        <title>Genomic flank-sequencing of plasposon insertion sites for rapid identification of functional genes.</title>
        <authorList>
            <person name="Leveau J.H."/>
            <person name="Gerards S."/>
            <person name="Fritsche K."/>
            <person name="Zondag G."/>
            <person name="van Veen J.A."/>
        </authorList>
    </citation>
    <scope>NUCLEOTIDE SEQUENCE [LARGE SCALE GENOMIC DNA]</scope>
    <source>
        <strain evidence="1 2">Ter331</strain>
    </source>
</reference>
<dbReference type="Proteomes" id="UP000008392">
    <property type="component" value="Chromosome"/>
</dbReference>
<evidence type="ECO:0000313" key="1">
    <source>
        <dbReference type="EMBL" id="AEK60720.1"/>
    </source>
</evidence>
<dbReference type="InterPro" id="IPR021074">
    <property type="entry name" value="Formate_DH_dsu"/>
</dbReference>
<reference evidence="1 2" key="3">
    <citation type="journal article" date="2008" name="FEMS Microbiol. Ecol.">
        <title>Identification and characterization of genes underlying chitinolysis in Collimonas fungivorans Ter331.</title>
        <authorList>
            <person name="Fritsche K."/>
            <person name="de Boer W."/>
            <person name="Gerards S."/>
            <person name="van den Berg M."/>
            <person name="van Veen J.A."/>
            <person name="Leveau J.H."/>
        </authorList>
    </citation>
    <scope>NUCLEOTIDE SEQUENCE [LARGE SCALE GENOMIC DNA]</scope>
    <source>
        <strain evidence="1 2">Ter331</strain>
    </source>
</reference>
<dbReference type="HOGENOM" id="CLU_166802_0_0_4"/>
<keyword evidence="1" id="KW-0560">Oxidoreductase</keyword>
<evidence type="ECO:0000313" key="2">
    <source>
        <dbReference type="Proteomes" id="UP000008392"/>
    </source>
</evidence>
<gene>
    <name evidence="1" type="primary">fdsD</name>
    <name evidence="1" type="ordered locus">CFU_0887</name>
</gene>
<dbReference type="Pfam" id="PF11390">
    <property type="entry name" value="FdsD"/>
    <property type="match status" value="1"/>
</dbReference>
<protein>
    <submittedName>
        <fullName evidence="1">NAD-dependent formate dehydrogenase delta subunit</fullName>
        <ecNumber evidence="1">1.17.1.9</ecNumber>
    </submittedName>
</protein>
<reference evidence="1 2" key="5">
    <citation type="journal article" date="2011" name="ISME J.">
        <title>Dual transcriptional profiling of a bacterial/fungal confrontation: Collimonas fungivorans versus Aspergillus niger.</title>
        <authorList>
            <person name="Mela F."/>
            <person name="Fritsche K."/>
            <person name="de Boer W."/>
            <person name="van Veen J.A."/>
            <person name="de Graaff L.H."/>
            <person name="van den Berg M."/>
            <person name="Leveau J.H."/>
        </authorList>
    </citation>
    <scope>NUCLEOTIDE SEQUENCE [LARGE SCALE GENOMIC DNA]</scope>
    <source>
        <strain evidence="1 2">Ter331</strain>
    </source>
</reference>
<reference evidence="2" key="6">
    <citation type="submission" date="2011-05" db="EMBL/GenBank/DDBJ databases">
        <title>Complete sequence of Collimonas fungivorans Ter331.</title>
        <authorList>
            <person name="Leveau J.H."/>
        </authorList>
    </citation>
    <scope>NUCLEOTIDE SEQUENCE [LARGE SCALE GENOMIC DNA]</scope>
    <source>
        <strain evidence="2">Ter331</strain>
    </source>
</reference>
<dbReference type="KEGG" id="cfu:CFU_0887"/>
<proteinExistence type="predicted"/>
<dbReference type="EC" id="1.17.1.9" evidence="1"/>
<dbReference type="GO" id="GO:0008863">
    <property type="term" value="F:formate dehydrogenase (NAD+) activity"/>
    <property type="evidence" value="ECO:0007669"/>
    <property type="project" value="UniProtKB-EC"/>
</dbReference>
<keyword evidence="2" id="KW-1185">Reference proteome</keyword>
<dbReference type="EMBL" id="CP002745">
    <property type="protein sequence ID" value="AEK60720.1"/>
    <property type="molecule type" value="Genomic_DNA"/>
</dbReference>
<reference evidence="1 2" key="1">
    <citation type="journal article" date="2004" name="Environ. Microbiol.">
        <title>Phylogeny-function analysis of (meta)genomic libraries: screening for expression of ribosomal RNA genes by large-insert library fluorescent in situ hybridization (LIL-FISH).</title>
        <authorList>
            <person name="Leveau J.H."/>
            <person name="Gerards S."/>
            <person name="de Boer W."/>
            <person name="van Veen J.A."/>
        </authorList>
    </citation>
    <scope>NUCLEOTIDE SEQUENCE [LARGE SCALE GENOMIC DNA]</scope>
    <source>
        <strain evidence="1 2">Ter331</strain>
    </source>
</reference>
<dbReference type="eggNOG" id="ENOG5032Z86">
    <property type="taxonomic scope" value="Bacteria"/>
</dbReference>
<dbReference type="AlphaFoldDB" id="G0AID7"/>
<dbReference type="STRING" id="1005048.CFU_0887"/>
<name>G0AID7_COLFT</name>
<organism evidence="1 2">
    <name type="scientific">Collimonas fungivorans (strain Ter331)</name>
    <dbReference type="NCBI Taxonomy" id="1005048"/>
    <lineage>
        <taxon>Bacteria</taxon>
        <taxon>Pseudomonadati</taxon>
        <taxon>Pseudomonadota</taxon>
        <taxon>Betaproteobacteria</taxon>
        <taxon>Burkholderiales</taxon>
        <taxon>Oxalobacteraceae</taxon>
        <taxon>Collimonas</taxon>
    </lineage>
</organism>
<sequence length="81" mass="9362">MQQKGRHMNLEHLVKMANQIGAFFETMPDRSQAMADFASHLKRSWEPRMRRELLAYIETQGGPELNPMVLEAVRLHAATLQ</sequence>
<accession>G0AID7</accession>
<reference evidence="1 2" key="4">
    <citation type="journal article" date="2010" name="Environ. Microbiol.">
        <title>The bacterial genus Collimonas: mycophagy, weathering and other adaptive solutions to life in oligotrophic soil environments.</title>
        <authorList>
            <person name="Leveau J.H."/>
            <person name="Uroz S."/>
            <person name="de Boer W."/>
        </authorList>
    </citation>
    <scope>NUCLEOTIDE SEQUENCE [LARGE SCALE GENOMIC DNA]</scope>
    <source>
        <strain evidence="1 2">Ter331</strain>
    </source>
</reference>